<dbReference type="Gene3D" id="2.60.120.10">
    <property type="entry name" value="Jelly Rolls"/>
    <property type="match status" value="1"/>
</dbReference>
<dbReference type="PANTHER" id="PTHR46797:SF1">
    <property type="entry name" value="METHYLPHOSPHONATE SYNTHASE"/>
    <property type="match status" value="1"/>
</dbReference>
<dbReference type="SUPFAM" id="SSF47413">
    <property type="entry name" value="lambda repressor-like DNA-binding domains"/>
    <property type="match status" value="1"/>
</dbReference>
<dbReference type="InterPro" id="IPR011051">
    <property type="entry name" value="RmlC_Cupin_sf"/>
</dbReference>
<dbReference type="InterPro" id="IPR010982">
    <property type="entry name" value="Lambda_DNA-bd_dom_sf"/>
</dbReference>
<dbReference type="SMART" id="SM00530">
    <property type="entry name" value="HTH_XRE"/>
    <property type="match status" value="1"/>
</dbReference>
<feature type="domain" description="HTH cro/C1-type" evidence="2">
    <location>
        <begin position="13"/>
        <end position="67"/>
    </location>
</feature>
<proteinExistence type="predicted"/>
<comment type="caution">
    <text evidence="3">The sequence shown here is derived from an EMBL/GenBank/DDBJ whole genome shotgun (WGS) entry which is preliminary data.</text>
</comment>
<dbReference type="PROSITE" id="PS50943">
    <property type="entry name" value="HTH_CROC1"/>
    <property type="match status" value="1"/>
</dbReference>
<reference evidence="3 4" key="1">
    <citation type="submission" date="2023-04" db="EMBL/GenBank/DDBJ databases">
        <title>Marinoamorphus aggregata gen. nov., sp. Nov., isolate from tissue of brittle star Ophioplocus japonicus.</title>
        <authorList>
            <person name="Kawano K."/>
            <person name="Sawayama S."/>
            <person name="Nakagawa S."/>
        </authorList>
    </citation>
    <scope>NUCLEOTIDE SEQUENCE [LARGE SCALE GENOMIC DNA]</scope>
    <source>
        <strain evidence="3 4">NKW23</strain>
    </source>
</reference>
<dbReference type="InterPro" id="IPR013096">
    <property type="entry name" value="Cupin_2"/>
</dbReference>
<dbReference type="EMBL" id="BSYI01000012">
    <property type="protein sequence ID" value="GMG82646.1"/>
    <property type="molecule type" value="Genomic_DNA"/>
</dbReference>
<sequence length="189" mass="20627">MSANDTSKIGSQLRYQRRLRGLTLQSLAARADCSESMVSKVETGRVNPSLTMLSRLAKALGVNVSTFFADDQTAGVVMRAGTRPRLNTDALRRGDGVTLERLAPCAEGCMLQANIHIVAAGGRSDGVISHLGEELGFLIEGELELEVDGRRYHLMPGDSFYFSSERPHGYRNLGTTEARVLWVNTPPTF</sequence>
<organism evidence="3 4">
    <name type="scientific">Paralimibaculum aggregatum</name>
    <dbReference type="NCBI Taxonomy" id="3036245"/>
    <lineage>
        <taxon>Bacteria</taxon>
        <taxon>Pseudomonadati</taxon>
        <taxon>Pseudomonadota</taxon>
        <taxon>Alphaproteobacteria</taxon>
        <taxon>Rhodobacterales</taxon>
        <taxon>Paracoccaceae</taxon>
        <taxon>Paralimibaculum</taxon>
    </lineage>
</organism>
<keyword evidence="4" id="KW-1185">Reference proteome</keyword>
<evidence type="ECO:0000259" key="2">
    <source>
        <dbReference type="PROSITE" id="PS50943"/>
    </source>
</evidence>
<dbReference type="InterPro" id="IPR014710">
    <property type="entry name" value="RmlC-like_jellyroll"/>
</dbReference>
<dbReference type="CDD" id="cd02209">
    <property type="entry name" value="cupin_XRE_C"/>
    <property type="match status" value="1"/>
</dbReference>
<evidence type="ECO:0000313" key="4">
    <source>
        <dbReference type="Proteomes" id="UP001239909"/>
    </source>
</evidence>
<gene>
    <name evidence="3" type="ORF">LNKW23_18590</name>
</gene>
<accession>A0ABQ6LJQ4</accession>
<dbReference type="PANTHER" id="PTHR46797">
    <property type="entry name" value="HTH-TYPE TRANSCRIPTIONAL REGULATOR"/>
    <property type="match status" value="1"/>
</dbReference>
<keyword evidence="1" id="KW-0238">DNA-binding</keyword>
<dbReference type="Pfam" id="PF01381">
    <property type="entry name" value="HTH_3"/>
    <property type="match status" value="1"/>
</dbReference>
<dbReference type="RefSeq" id="WP_285671433.1">
    <property type="nucleotide sequence ID" value="NZ_BSYI01000012.1"/>
</dbReference>
<dbReference type="Pfam" id="PF07883">
    <property type="entry name" value="Cupin_2"/>
    <property type="match status" value="1"/>
</dbReference>
<protein>
    <submittedName>
        <fullName evidence="3">Cupin domain-containing protein</fullName>
    </submittedName>
</protein>
<dbReference type="CDD" id="cd00093">
    <property type="entry name" value="HTH_XRE"/>
    <property type="match status" value="1"/>
</dbReference>
<evidence type="ECO:0000313" key="3">
    <source>
        <dbReference type="EMBL" id="GMG82646.1"/>
    </source>
</evidence>
<dbReference type="Gene3D" id="1.10.260.40">
    <property type="entry name" value="lambda repressor-like DNA-binding domains"/>
    <property type="match status" value="1"/>
</dbReference>
<dbReference type="Proteomes" id="UP001239909">
    <property type="component" value="Unassembled WGS sequence"/>
</dbReference>
<evidence type="ECO:0000256" key="1">
    <source>
        <dbReference type="ARBA" id="ARBA00023125"/>
    </source>
</evidence>
<name>A0ABQ6LJQ4_9RHOB</name>
<dbReference type="SUPFAM" id="SSF51182">
    <property type="entry name" value="RmlC-like cupins"/>
    <property type="match status" value="1"/>
</dbReference>
<dbReference type="InterPro" id="IPR001387">
    <property type="entry name" value="Cro/C1-type_HTH"/>
</dbReference>
<dbReference type="InterPro" id="IPR050807">
    <property type="entry name" value="TransReg_Diox_bact_type"/>
</dbReference>